<evidence type="ECO:0000256" key="2">
    <source>
        <dbReference type="ARBA" id="ARBA00012729"/>
    </source>
</evidence>
<feature type="disulfide bond" evidence="6">
    <location>
        <begin position="36"/>
        <end position="48"/>
    </location>
</feature>
<dbReference type="GO" id="GO:0006032">
    <property type="term" value="P:chitin catabolic process"/>
    <property type="evidence" value="ECO:0007669"/>
    <property type="project" value="TreeGrafter"/>
</dbReference>
<dbReference type="GO" id="GO:0005576">
    <property type="term" value="C:extracellular region"/>
    <property type="evidence" value="ECO:0007669"/>
    <property type="project" value="TreeGrafter"/>
</dbReference>
<dbReference type="SMART" id="SM00248">
    <property type="entry name" value="ANK"/>
    <property type="match status" value="6"/>
</dbReference>
<feature type="disulfide bond" evidence="6">
    <location>
        <begin position="41"/>
        <end position="55"/>
    </location>
</feature>
<evidence type="ECO:0000256" key="5">
    <source>
        <dbReference type="PROSITE-ProRule" id="PRU00023"/>
    </source>
</evidence>
<dbReference type="PANTHER" id="PTHR11177">
    <property type="entry name" value="CHITINASE"/>
    <property type="match status" value="1"/>
</dbReference>
<dbReference type="EC" id="3.2.1.14" evidence="2"/>
<feature type="non-terminal residue" evidence="9">
    <location>
        <position position="1642"/>
    </location>
</feature>
<feature type="repeat" description="ANK" evidence="5">
    <location>
        <begin position="1523"/>
        <end position="1556"/>
    </location>
</feature>
<dbReference type="PROSITE" id="PS50088">
    <property type="entry name" value="ANK_REPEAT"/>
    <property type="match status" value="1"/>
</dbReference>
<dbReference type="InterPro" id="IPR017853">
    <property type="entry name" value="GH"/>
</dbReference>
<keyword evidence="4" id="KW-0843">Virulence</keyword>
<dbReference type="InterPro" id="IPR018371">
    <property type="entry name" value="Chitin-binding_1_CS"/>
</dbReference>
<evidence type="ECO:0000256" key="1">
    <source>
        <dbReference type="ARBA" id="ARBA00008682"/>
    </source>
</evidence>
<dbReference type="PANTHER" id="PTHR11177:SF389">
    <property type="entry name" value="CHITINASE"/>
    <property type="match status" value="1"/>
</dbReference>
<dbReference type="PROSITE" id="PS51910">
    <property type="entry name" value="GH18_2"/>
    <property type="match status" value="1"/>
</dbReference>
<dbReference type="Pfam" id="PF00704">
    <property type="entry name" value="Glyco_hydro_18"/>
    <property type="match status" value="1"/>
</dbReference>
<dbReference type="InterPro" id="IPR001002">
    <property type="entry name" value="Chitin-bd_1"/>
</dbReference>
<dbReference type="Pfam" id="PF12796">
    <property type="entry name" value="Ank_2"/>
    <property type="match status" value="2"/>
</dbReference>
<keyword evidence="10" id="KW-1185">Reference proteome</keyword>
<dbReference type="PROSITE" id="PS00026">
    <property type="entry name" value="CHIT_BIND_I_1"/>
    <property type="match status" value="1"/>
</dbReference>
<dbReference type="GO" id="GO:0008061">
    <property type="term" value="F:chitin binding"/>
    <property type="evidence" value="ECO:0007669"/>
    <property type="project" value="UniProtKB-UniRule"/>
</dbReference>
<evidence type="ECO:0000259" key="7">
    <source>
        <dbReference type="PROSITE" id="PS50941"/>
    </source>
</evidence>
<dbReference type="CDD" id="cd00035">
    <property type="entry name" value="ChtBD1"/>
    <property type="match status" value="1"/>
</dbReference>
<dbReference type="SUPFAM" id="SSF54556">
    <property type="entry name" value="Chitinase insertion domain"/>
    <property type="match status" value="1"/>
</dbReference>
<dbReference type="PROSITE" id="PS50941">
    <property type="entry name" value="CHIT_BIND_I_2"/>
    <property type="match status" value="1"/>
</dbReference>
<feature type="domain" description="Chitin-binding type-1" evidence="7">
    <location>
        <begin position="18"/>
        <end position="71"/>
    </location>
</feature>
<gene>
    <name evidence="9" type="ORF">BP01DRAFT_313070</name>
</gene>
<evidence type="ECO:0000256" key="3">
    <source>
        <dbReference type="ARBA" id="ARBA00022669"/>
    </source>
</evidence>
<accession>A0A319A8L8</accession>
<name>A0A319A8L8_9EURO</name>
<dbReference type="InterPro" id="IPR036770">
    <property type="entry name" value="Ankyrin_rpt-contain_sf"/>
</dbReference>
<keyword evidence="6" id="KW-1015">Disulfide bond</keyword>
<dbReference type="Gene3D" id="3.20.20.80">
    <property type="entry name" value="Glycosidases"/>
    <property type="match status" value="1"/>
</dbReference>
<dbReference type="InterPro" id="IPR001223">
    <property type="entry name" value="Glyco_hydro18_cat"/>
</dbReference>
<evidence type="ECO:0000313" key="9">
    <source>
        <dbReference type="EMBL" id="PYH48038.1"/>
    </source>
</evidence>
<dbReference type="Proteomes" id="UP000248349">
    <property type="component" value="Unassembled WGS sequence"/>
</dbReference>
<dbReference type="Gene3D" id="3.10.50.10">
    <property type="match status" value="1"/>
</dbReference>
<dbReference type="GO" id="GO:0008843">
    <property type="term" value="F:endochitinase activity"/>
    <property type="evidence" value="ECO:0007669"/>
    <property type="project" value="UniProtKB-EC"/>
</dbReference>
<dbReference type="Pfam" id="PF00187">
    <property type="entry name" value="Chitin_bind_1"/>
    <property type="match status" value="1"/>
</dbReference>
<comment type="similarity">
    <text evidence="1">Belongs to the glycosyl hydrolase 18 family. Chitinase class V subfamily.</text>
</comment>
<dbReference type="RefSeq" id="XP_025434020.1">
    <property type="nucleotide sequence ID" value="XM_025572497.1"/>
</dbReference>
<dbReference type="SMART" id="SM00270">
    <property type="entry name" value="ChtBD1"/>
    <property type="match status" value="1"/>
</dbReference>
<feature type="domain" description="GH18" evidence="8">
    <location>
        <begin position="73"/>
        <end position="432"/>
    </location>
</feature>
<keyword evidence="3 6" id="KW-0147">Chitin-binding</keyword>
<dbReference type="GO" id="GO:0005975">
    <property type="term" value="P:carbohydrate metabolic process"/>
    <property type="evidence" value="ECO:0007669"/>
    <property type="project" value="InterPro"/>
</dbReference>
<comment type="caution">
    <text evidence="6">Lacks conserved residue(s) required for the propagation of feature annotation.</text>
</comment>
<sequence length="1642" mass="180355">MGPNFCGPDVCINSCDAKAECNPDNWPSEYVNATTCPLNVCCSKYGFCGTTEDFCGNKTVTAPSCDASTHSITRVIGYYNSAAASRGCDAMAPYSVPQGVYTHLYFAFGSINPDTFEVIPAEQSDEALYPQLEALQIRDLDQELWLSIGGWDFSDSDEPTATTFSDLAAADSTTQAAFFKSLINFMSTYGFTGVDIDWEYPAATERNGRAEDYDNFPKFLASLKKALSDYKYGLSITLPTSYWYLQHFDLTSIEPSVDWFNVMSYDLHGTWDITDVWEGPYLNAHTNLTQIKSALDLLWGVDIEPSKVNLGLAFYGRSYTVASSSCTEPGCEYLSAGTAGDCSDTAGVLFNSEIEDIISEYNLTATLYKDAAVKTITWDTDQWASFDDEDTWKLKAEYAKSVCLGGVMVWSVDEDDAQDTFSDGLASALGLDVNLNATTGLPLTIAEKSTTTTTTTSSQDSVCRFINCGETCPTGFTEITRDDKKSQIMLDSTECLTGSKQTQTLCCPTSSDLPTCRWRGFHNSGKCKGGCDTGEAEVGTITAGCHSGYQSACCTVTTSTKPWSECAWTSSCEKDDTCPSGYDTFVVGSRQGWGGRKTCSGKKNYNYCCKSSIPDAFTNCAWTGHEVSFTNTEYCTDACPSGAIRIAEESIATLMGANRPGKASDCYYGNEAYCCNGTTTTTSSVSPRSSSDPLADSTAYEFEYYLNQWLDNPTCSANEDAQYSATFDYSKRDLHQRASTSTTTSKQDLVYMYALSYLVAWLTSSTPRSDLTDIFNDAMADHGYQDEAANLTIFTDTIYGYGDPWTGSPSWDAESIVSQFLCDIATSANSIQSMGAASSILCELESTSSSTTSKRTLEELFEDDESTRSANGDQPTILAALRGVVNGDLTFHYARWIQGSTRREVNLELAFWIGPTPGTAPTTSMLATYGDSGDTVNTDRWIVFHLHMPLDAYTFPALTSSNRNFYPGVSAMTVYHSQTLHSLGNNADPRAEFRFSNTYDNNGASGVNVGTRANYNGRAEAIACNSNNRWYIGRDSTANIQAARRSRTNLPVTYVTELNAFGLWLYNQGLFSYSNLAYLWPTIANYADSESDGYTTNLPNRVNGWTAYSPQDGAFTTNWDFTGAQHVDFQGQPPSFHDTDGAPVYEGPYHGLLHEILCRDDVAALLQYRQTHGRILRRAYSMHSDNPFAIVLERRSFRTLRALVELYPEDRAVATVLEYLRQHELSLMDAACQAADRELVEWLLAQEPPLGSLKERDCLGRTALMSAALGLGCSDHEENWGEDAREHEAFLRWLMAQEECCSVGESDLLSPTIDGTGTSTCTVLAAAIPRASYEMVVHLLQAGSDPRTRYHWRRPLGSQMYDMGSANGVTLLHIACLYWNGEAIRALLAHVEQSAQMLTSPDSQGQLPLHWALTRDRGMSRRRLLETVTLLLDANPAIVNQPNGEGVAAASQSVAVHANSGASLAPLLKLFLAYGADACVCDPEGRSLLHQLTRTSWEPACLEPDLLDRLLKQVGVNDPATVDQNTALHYLVRHLNQIDAARHLIQHGANVNAINAQGNTPLHELMWGTLPRRLDESVHPQRPTRAREAFVQLLVDAGASMDQKNLAGQTPMQLLQEVLEQRRRAQEARDAAWARGRGRGRG</sequence>
<evidence type="ECO:0000259" key="8">
    <source>
        <dbReference type="PROSITE" id="PS51910"/>
    </source>
</evidence>
<dbReference type="InterPro" id="IPR036861">
    <property type="entry name" value="Endochitinase-like_sf"/>
</dbReference>
<dbReference type="EMBL" id="KZ821222">
    <property type="protein sequence ID" value="PYH48038.1"/>
    <property type="molecule type" value="Genomic_DNA"/>
</dbReference>
<dbReference type="InterPro" id="IPR050314">
    <property type="entry name" value="Glycosyl_Hydrlase_18"/>
</dbReference>
<reference evidence="9 10" key="1">
    <citation type="submission" date="2016-12" db="EMBL/GenBank/DDBJ databases">
        <title>The genomes of Aspergillus section Nigri reveals drivers in fungal speciation.</title>
        <authorList>
            <consortium name="DOE Joint Genome Institute"/>
            <person name="Vesth T.C."/>
            <person name="Nybo J."/>
            <person name="Theobald S."/>
            <person name="Brandl J."/>
            <person name="Frisvad J.C."/>
            <person name="Nielsen K.F."/>
            <person name="Lyhne E.K."/>
            <person name="Kogle M.E."/>
            <person name="Kuo A."/>
            <person name="Riley R."/>
            <person name="Clum A."/>
            <person name="Nolan M."/>
            <person name="Lipzen A."/>
            <person name="Salamov A."/>
            <person name="Henrissat B."/>
            <person name="Wiebenga A."/>
            <person name="De Vries R.P."/>
            <person name="Grigoriev I.V."/>
            <person name="Mortensen U.H."/>
            <person name="Andersen M.R."/>
            <person name="Baker S.E."/>
        </authorList>
    </citation>
    <scope>NUCLEOTIDE SEQUENCE [LARGE SCALE GENOMIC DNA]</scope>
    <source>
        <strain evidence="9 10">JOP 1030-1</strain>
    </source>
</reference>
<dbReference type="GeneID" id="37073725"/>
<dbReference type="SUPFAM" id="SSF48403">
    <property type="entry name" value="Ankyrin repeat"/>
    <property type="match status" value="1"/>
</dbReference>
<evidence type="ECO:0000313" key="10">
    <source>
        <dbReference type="Proteomes" id="UP000248349"/>
    </source>
</evidence>
<keyword evidence="5" id="KW-0040">ANK repeat</keyword>
<dbReference type="OrthoDB" id="73875at2759"/>
<dbReference type="InterPro" id="IPR011583">
    <property type="entry name" value="Chitinase_II/V-like_cat"/>
</dbReference>
<dbReference type="SMART" id="SM00636">
    <property type="entry name" value="Glyco_18"/>
    <property type="match status" value="1"/>
</dbReference>
<dbReference type="STRING" id="1450539.A0A319A8L8"/>
<dbReference type="Gene3D" id="3.30.60.10">
    <property type="entry name" value="Endochitinase-like"/>
    <property type="match status" value="1"/>
</dbReference>
<protein>
    <recommendedName>
        <fullName evidence="2">chitinase</fullName>
        <ecNumber evidence="2">3.2.1.14</ecNumber>
    </recommendedName>
</protein>
<evidence type="ECO:0000256" key="4">
    <source>
        <dbReference type="ARBA" id="ARBA00023026"/>
    </source>
</evidence>
<organism evidence="9 10">
    <name type="scientific">Aspergillus saccharolyticus JOP 1030-1</name>
    <dbReference type="NCBI Taxonomy" id="1450539"/>
    <lineage>
        <taxon>Eukaryota</taxon>
        <taxon>Fungi</taxon>
        <taxon>Dikarya</taxon>
        <taxon>Ascomycota</taxon>
        <taxon>Pezizomycotina</taxon>
        <taxon>Eurotiomycetes</taxon>
        <taxon>Eurotiomycetidae</taxon>
        <taxon>Eurotiales</taxon>
        <taxon>Aspergillaceae</taxon>
        <taxon>Aspergillus</taxon>
        <taxon>Aspergillus subgen. Circumdati</taxon>
    </lineage>
</organism>
<dbReference type="SUPFAM" id="SSF51445">
    <property type="entry name" value="(Trans)glycosidases"/>
    <property type="match status" value="1"/>
</dbReference>
<dbReference type="SUPFAM" id="SSF57016">
    <property type="entry name" value="Plant lectins/antimicrobial peptides"/>
    <property type="match status" value="1"/>
</dbReference>
<evidence type="ECO:0000256" key="6">
    <source>
        <dbReference type="PROSITE-ProRule" id="PRU00261"/>
    </source>
</evidence>
<dbReference type="Gene3D" id="1.25.40.20">
    <property type="entry name" value="Ankyrin repeat-containing domain"/>
    <property type="match status" value="3"/>
</dbReference>
<proteinExistence type="inferred from homology"/>
<dbReference type="InterPro" id="IPR002110">
    <property type="entry name" value="Ankyrin_rpt"/>
</dbReference>
<dbReference type="InterPro" id="IPR029070">
    <property type="entry name" value="Chitinase_insertion_sf"/>
</dbReference>